<evidence type="ECO:0000256" key="16">
    <source>
        <dbReference type="PIRSR" id="PIRSR606539-1"/>
    </source>
</evidence>
<dbReference type="GO" id="GO:0016887">
    <property type="term" value="F:ATP hydrolysis activity"/>
    <property type="evidence" value="ECO:0007669"/>
    <property type="project" value="InterPro"/>
</dbReference>
<feature type="binding site" evidence="18">
    <location>
        <position position="351"/>
    </location>
    <ligand>
        <name>Mg(2+)</name>
        <dbReference type="ChEBI" id="CHEBI:18420"/>
    </ligand>
</feature>
<dbReference type="PRINTS" id="PR00119">
    <property type="entry name" value="CATATPASE"/>
</dbReference>
<dbReference type="Pfam" id="PF16212">
    <property type="entry name" value="PhoLip_ATPase_C"/>
    <property type="match status" value="1"/>
</dbReference>
<dbReference type="SUPFAM" id="SSF81660">
    <property type="entry name" value="Metal cation-transporting ATPase, ATP-binding domain N"/>
    <property type="match status" value="1"/>
</dbReference>
<dbReference type="InterPro" id="IPR032630">
    <property type="entry name" value="P_typ_ATPase_c"/>
</dbReference>
<feature type="binding site" evidence="18">
    <location>
        <position position="763"/>
    </location>
    <ligand>
        <name>Mg(2+)</name>
        <dbReference type="ChEBI" id="CHEBI:18420"/>
    </ligand>
</feature>
<name>A0A673HN96_9TELE</name>
<reference evidence="22" key="1">
    <citation type="submission" date="2025-08" db="UniProtKB">
        <authorList>
            <consortium name="Ensembl"/>
        </authorList>
    </citation>
    <scope>IDENTIFICATION</scope>
</reference>
<dbReference type="SUPFAM" id="SSF81653">
    <property type="entry name" value="Calcium ATPase, transduction domain A"/>
    <property type="match status" value="1"/>
</dbReference>
<dbReference type="Proteomes" id="UP000472270">
    <property type="component" value="Unassembled WGS sequence"/>
</dbReference>
<feature type="compositionally biased region" description="Acidic residues" evidence="20">
    <location>
        <begin position="454"/>
        <end position="463"/>
    </location>
</feature>
<feature type="transmembrane region" description="Helical" evidence="19">
    <location>
        <begin position="266"/>
        <end position="286"/>
    </location>
</feature>
<keyword evidence="11 19" id="KW-1133">Transmembrane helix</keyword>
<organism evidence="22 23">
    <name type="scientific">Sinocyclocheilus rhinocerous</name>
    <dbReference type="NCBI Taxonomy" id="307959"/>
    <lineage>
        <taxon>Eukaryota</taxon>
        <taxon>Metazoa</taxon>
        <taxon>Chordata</taxon>
        <taxon>Craniata</taxon>
        <taxon>Vertebrata</taxon>
        <taxon>Euteleostomi</taxon>
        <taxon>Actinopterygii</taxon>
        <taxon>Neopterygii</taxon>
        <taxon>Teleostei</taxon>
        <taxon>Ostariophysi</taxon>
        <taxon>Cypriniformes</taxon>
        <taxon>Cyprinidae</taxon>
        <taxon>Cyprininae</taxon>
        <taxon>Sinocyclocheilus</taxon>
    </lineage>
</organism>
<keyword evidence="9 18" id="KW-0460">Magnesium</keyword>
<evidence type="ECO:0000256" key="9">
    <source>
        <dbReference type="ARBA" id="ARBA00022842"/>
    </source>
</evidence>
<feature type="binding site" evidence="17">
    <location>
        <position position="352"/>
    </location>
    <ligand>
        <name>ATP</name>
        <dbReference type="ChEBI" id="CHEBI:30616"/>
    </ligand>
</feature>
<evidence type="ECO:0000256" key="5">
    <source>
        <dbReference type="ARBA" id="ARBA00022692"/>
    </source>
</evidence>
<evidence type="ECO:0000256" key="14">
    <source>
        <dbReference type="ARBA" id="ARBA00023136"/>
    </source>
</evidence>
<feature type="transmembrane region" description="Helical" evidence="19">
    <location>
        <begin position="820"/>
        <end position="840"/>
    </location>
</feature>
<evidence type="ECO:0000256" key="18">
    <source>
        <dbReference type="PIRSR" id="PIRSR606539-3"/>
    </source>
</evidence>
<keyword evidence="8 17" id="KW-0067">ATP-binding</keyword>
<feature type="binding site" evidence="17">
    <location>
        <position position="733"/>
    </location>
    <ligand>
        <name>ATP</name>
        <dbReference type="ChEBI" id="CHEBI:30616"/>
    </ligand>
</feature>
<evidence type="ECO:0000313" key="22">
    <source>
        <dbReference type="Ensembl" id="ENSSRHP00000027568.1"/>
    </source>
</evidence>
<feature type="region of interest" description="Disordered" evidence="20">
    <location>
        <begin position="395"/>
        <end position="421"/>
    </location>
</feature>
<feature type="transmembrane region" description="Helical" evidence="19">
    <location>
        <begin position="846"/>
        <end position="868"/>
    </location>
</feature>
<dbReference type="Pfam" id="PF00702">
    <property type="entry name" value="Hydrolase"/>
    <property type="match status" value="1"/>
</dbReference>
<dbReference type="Gene3D" id="3.40.1110.10">
    <property type="entry name" value="Calcium-transporting ATPase, cytoplasmic domain N"/>
    <property type="match status" value="1"/>
</dbReference>
<feature type="binding site" evidence="17">
    <location>
        <position position="518"/>
    </location>
    <ligand>
        <name>ATP</name>
        <dbReference type="ChEBI" id="CHEBI:30616"/>
    </ligand>
</feature>
<feature type="transmembrane region" description="Helical" evidence="19">
    <location>
        <begin position="985"/>
        <end position="1004"/>
    </location>
</feature>
<keyword evidence="12" id="KW-0333">Golgi apparatus</keyword>
<dbReference type="InterPro" id="IPR023298">
    <property type="entry name" value="ATPase_P-typ_TM_dom_sf"/>
</dbReference>
<dbReference type="InterPro" id="IPR018303">
    <property type="entry name" value="ATPase_P-typ_P_site"/>
</dbReference>
<dbReference type="InterPro" id="IPR023214">
    <property type="entry name" value="HAD_sf"/>
</dbReference>
<dbReference type="FunFam" id="3.40.1110.10:FF:000008">
    <property type="entry name" value="Phospholipid-transporting ATPase"/>
    <property type="match status" value="1"/>
</dbReference>
<feature type="transmembrane region" description="Helical" evidence="19">
    <location>
        <begin position="898"/>
        <end position="918"/>
    </location>
</feature>
<dbReference type="GO" id="GO:0006897">
    <property type="term" value="P:endocytosis"/>
    <property type="evidence" value="ECO:0007669"/>
    <property type="project" value="TreeGrafter"/>
</dbReference>
<feature type="binding site" evidence="17">
    <location>
        <position position="351"/>
    </location>
    <ligand>
        <name>ATP</name>
        <dbReference type="ChEBI" id="CHEBI:30616"/>
    </ligand>
</feature>
<feature type="binding site" evidence="17">
    <location>
        <position position="542"/>
    </location>
    <ligand>
        <name>ATP</name>
        <dbReference type="ChEBI" id="CHEBI:30616"/>
    </ligand>
</feature>
<protein>
    <recommendedName>
        <fullName evidence="19">Phospholipid-transporting ATPase</fullName>
        <ecNumber evidence="19">7.6.2.1</ecNumber>
    </recommendedName>
</protein>
<feature type="transmembrane region" description="Helical" evidence="19">
    <location>
        <begin position="952"/>
        <end position="973"/>
    </location>
</feature>
<reference evidence="22" key="2">
    <citation type="submission" date="2025-09" db="UniProtKB">
        <authorList>
            <consortium name="Ensembl"/>
        </authorList>
    </citation>
    <scope>IDENTIFICATION</scope>
</reference>
<evidence type="ECO:0000256" key="19">
    <source>
        <dbReference type="RuleBase" id="RU362033"/>
    </source>
</evidence>
<dbReference type="SFLD" id="SFLDG00002">
    <property type="entry name" value="C1.7:_P-type_atpase_like"/>
    <property type="match status" value="1"/>
</dbReference>
<keyword evidence="13" id="KW-0445">Lipid transport</keyword>
<dbReference type="Gene3D" id="3.40.50.1000">
    <property type="entry name" value="HAD superfamily/HAD-like"/>
    <property type="match status" value="1"/>
</dbReference>
<feature type="binding site" evidence="17">
    <location>
        <position position="353"/>
    </location>
    <ligand>
        <name>ATP</name>
        <dbReference type="ChEBI" id="CHEBI:30616"/>
    </ligand>
</feature>
<keyword evidence="10 19" id="KW-1278">Translocase</keyword>
<evidence type="ECO:0000256" key="15">
    <source>
        <dbReference type="ARBA" id="ARBA00034036"/>
    </source>
</evidence>
<gene>
    <name evidence="22" type="primary">LOC107739605</name>
</gene>
<evidence type="ECO:0000256" key="3">
    <source>
        <dbReference type="ARBA" id="ARBA00008109"/>
    </source>
</evidence>
<feature type="domain" description="P-type ATPase C-terminal" evidence="21">
    <location>
        <begin position="786"/>
        <end position="1013"/>
    </location>
</feature>
<evidence type="ECO:0000256" key="6">
    <source>
        <dbReference type="ARBA" id="ARBA00022723"/>
    </source>
</evidence>
<dbReference type="GO" id="GO:0005802">
    <property type="term" value="C:trans-Golgi network"/>
    <property type="evidence" value="ECO:0007669"/>
    <property type="project" value="TreeGrafter"/>
</dbReference>
<keyword evidence="4" id="KW-0813">Transport</keyword>
<dbReference type="InterPro" id="IPR001757">
    <property type="entry name" value="P_typ_ATPase"/>
</dbReference>
<dbReference type="PROSITE" id="PS00154">
    <property type="entry name" value="ATPASE_E1_E2"/>
    <property type="match status" value="1"/>
</dbReference>
<feature type="binding site" evidence="18">
    <location>
        <position position="759"/>
    </location>
    <ligand>
        <name>Mg(2+)</name>
        <dbReference type="ChEBI" id="CHEBI:18420"/>
    </ligand>
</feature>
<comment type="subcellular location">
    <subcellularLocation>
        <location evidence="2">Golgi apparatus</location>
        <location evidence="2">trans-Golgi network membrane</location>
        <topology evidence="2">Multi-pass membrane protein</topology>
    </subcellularLocation>
    <subcellularLocation>
        <location evidence="19">Membrane</location>
        <topology evidence="19">Multi-pass membrane protein</topology>
    </subcellularLocation>
</comment>
<dbReference type="SFLD" id="SFLDS00003">
    <property type="entry name" value="Haloacid_Dehalogenase"/>
    <property type="match status" value="1"/>
</dbReference>
<feature type="binding site" evidence="17">
    <location>
        <position position="651"/>
    </location>
    <ligand>
        <name>ATP</name>
        <dbReference type="ChEBI" id="CHEBI:30616"/>
    </ligand>
</feature>
<accession>A0A673HN96</accession>
<dbReference type="GO" id="GO:0005886">
    <property type="term" value="C:plasma membrane"/>
    <property type="evidence" value="ECO:0007669"/>
    <property type="project" value="TreeGrafter"/>
</dbReference>
<comment type="catalytic activity">
    <reaction evidence="15 19">
        <text>ATP + H2O + phospholipidSide 1 = ADP + phosphate + phospholipidSide 2.</text>
        <dbReference type="EC" id="7.6.2.1"/>
    </reaction>
</comment>
<feature type="binding site" evidence="18">
    <location>
        <position position="353"/>
    </location>
    <ligand>
        <name>Mg(2+)</name>
        <dbReference type="ChEBI" id="CHEBI:18420"/>
    </ligand>
</feature>
<evidence type="ECO:0000256" key="20">
    <source>
        <dbReference type="SAM" id="MobiDB-lite"/>
    </source>
</evidence>
<dbReference type="SFLD" id="SFLDF00027">
    <property type="entry name" value="p-type_atpase"/>
    <property type="match status" value="1"/>
</dbReference>
<evidence type="ECO:0000256" key="13">
    <source>
        <dbReference type="ARBA" id="ARBA00023055"/>
    </source>
</evidence>
<dbReference type="Gene3D" id="2.70.150.10">
    <property type="entry name" value="Calcium-transporting ATPase, cytoplasmic transduction domain A"/>
    <property type="match status" value="1"/>
</dbReference>
<dbReference type="InterPro" id="IPR008250">
    <property type="entry name" value="ATPase_P-typ_transduc_dom_A_sf"/>
</dbReference>
<evidence type="ECO:0000313" key="23">
    <source>
        <dbReference type="Proteomes" id="UP000472270"/>
    </source>
</evidence>
<evidence type="ECO:0000256" key="2">
    <source>
        <dbReference type="ARBA" id="ARBA00004166"/>
    </source>
</evidence>
<feature type="binding site" evidence="17">
    <location>
        <position position="652"/>
    </location>
    <ligand>
        <name>ATP</name>
        <dbReference type="ChEBI" id="CHEBI:30616"/>
    </ligand>
</feature>
<dbReference type="SUPFAM" id="SSF81665">
    <property type="entry name" value="Calcium ATPase, transmembrane domain M"/>
    <property type="match status" value="1"/>
</dbReference>
<feature type="binding site" evidence="17">
    <location>
        <position position="571"/>
    </location>
    <ligand>
        <name>ATP</name>
        <dbReference type="ChEBI" id="CHEBI:30616"/>
    </ligand>
</feature>
<comment type="cofactor">
    <cofactor evidence="1 18">
        <name>Mg(2+)</name>
        <dbReference type="ChEBI" id="CHEBI:18420"/>
    </cofactor>
</comment>
<comment type="similarity">
    <text evidence="3 19">Belongs to the cation transport ATPase (P-type) (TC 3.A.3) family. Type IV subfamily.</text>
</comment>
<keyword evidence="6 18" id="KW-0479">Metal-binding</keyword>
<dbReference type="EC" id="7.6.2.1" evidence="19"/>
<dbReference type="Ensembl" id="ENSSRHT00000028378.1">
    <property type="protein sequence ID" value="ENSSRHP00000027568.1"/>
    <property type="gene ID" value="ENSSRHG00000013671.1"/>
</dbReference>
<dbReference type="NCBIfam" id="TIGR01652">
    <property type="entry name" value="ATPase-Plipid"/>
    <property type="match status" value="1"/>
</dbReference>
<feature type="compositionally biased region" description="Low complexity" evidence="20">
    <location>
        <begin position="395"/>
        <end position="404"/>
    </location>
</feature>
<dbReference type="PANTHER" id="PTHR24092:SF50">
    <property type="entry name" value="PHOSPHOLIPID-TRANSPORTING ATPASE IIB-RELATED"/>
    <property type="match status" value="1"/>
</dbReference>
<keyword evidence="14 19" id="KW-0472">Membrane</keyword>
<dbReference type="FunFam" id="3.40.50.1000:FF:000009">
    <property type="entry name" value="Phospholipid-transporting ATPase"/>
    <property type="match status" value="1"/>
</dbReference>
<evidence type="ECO:0000256" key="11">
    <source>
        <dbReference type="ARBA" id="ARBA00022989"/>
    </source>
</evidence>
<evidence type="ECO:0000256" key="7">
    <source>
        <dbReference type="ARBA" id="ARBA00022741"/>
    </source>
</evidence>
<evidence type="ECO:0000256" key="17">
    <source>
        <dbReference type="PIRSR" id="PIRSR606539-2"/>
    </source>
</evidence>
<feature type="binding site" evidence="17">
    <location>
        <position position="739"/>
    </location>
    <ligand>
        <name>ATP</name>
        <dbReference type="ChEBI" id="CHEBI:30616"/>
    </ligand>
</feature>
<keyword evidence="23" id="KW-1185">Reference proteome</keyword>
<dbReference type="InterPro" id="IPR006539">
    <property type="entry name" value="P-type_ATPase_IV"/>
</dbReference>
<keyword evidence="5 19" id="KW-0812">Transmembrane</keyword>
<sequence length="1021" mass="115066">MADSIPLNPVRKNSRKTAYYNAGRPARYVDGRILNLNTVLYQQFKFFLNLYFLVVACSQFVPSLKIGYLYTYWAPLGFVLAVTMVREAVDEVRRCRRDKEMNSQLYSKLTVRGDHNVTHPDDIIHNQRIPADMILLRTSEKTGSCFIRTDQLDGETDWKLRIAVACTQRLPALGDLFSISAYVYAQKPELDIHSFEGNFTWEDCDPPIHESLSIENTLWASTVVASGTVIGVVIYTGKEMRSVLNTSQSKNKVGLLDLELNRLTKALFLAQVVLSVVMVALQGFLGPWFRNLFRFVVLFSYIIPISLRVNLDMGKSAYGWMIMRDENIPGTVVRTSTIPEELGRLVYLLTDKTGTLTQNEMVFKRLHLGTVSYGTDTMDEIQSHIIQSYAQVSSAQSNGNSASSTPSRKPQPPAPKVRKSVSSRIHEAVKAIALCHNVTPVYESRVNGVSTEPESTEADQDFSDDNRTYQASSPDEVALVRWTESVGLTLVNRDLTSLQLKTPAGHILTYYILQIFPFTSESKRMGIIVREEATGDITFYMKGADVAMASIVQYNDWLEEECGNMAREGLRTLVVAKKSLTEEQYQDFESRYNQAKLSIHDRALKVAAVVESLEREMELLCLTGVEDQLQADVRPTLELLRNAGIKIWMLTGDKLETATCIAKSSHLVSRNQNIHVFRPVSNRGEAHLELNSFRRKHDCALVISGDSLEVCLRYYEHEFVELACQCPAVVCCRCSPTQKAQIVRLLQQHTDNRTCAIGDGGNDVSMIQAADCGIGIEGKEGKQASLAADFSITQFKHIGRLLMVHGRNSYKRSAALGQFVMHRGMIISTMQAVFSSIFYFASVPLYQGFLMVGYATIYTMFPVFSLVLDQDVKPEMALLYPELYKDLTKGRSLSFKTFLIWVLISVYQGGILMYGALVLFDQEFVHVVAISFTALILTELLMVALMVRTWHWLMVVAELISLGCYLASLAFLNEYFDLSFIMTRVFLWKVCVITLVSCLPLYIIKYLKRKFSPPSYSKLSS</sequence>
<feature type="active site" description="4-aspartylphosphate intermediate" evidence="16">
    <location>
        <position position="351"/>
    </location>
</feature>
<dbReference type="AlphaFoldDB" id="A0A673HN96"/>
<feature type="binding site" evidence="17">
    <location>
        <position position="762"/>
    </location>
    <ligand>
        <name>ATP</name>
        <dbReference type="ChEBI" id="CHEBI:30616"/>
    </ligand>
</feature>
<keyword evidence="7 17" id="KW-0547">Nucleotide-binding</keyword>
<dbReference type="GO" id="GO:0005524">
    <property type="term" value="F:ATP binding"/>
    <property type="evidence" value="ECO:0007669"/>
    <property type="project" value="UniProtKB-UniRule"/>
</dbReference>
<feature type="transmembrane region" description="Helical" evidence="19">
    <location>
        <begin position="924"/>
        <end position="945"/>
    </location>
</feature>
<dbReference type="CDD" id="cd07541">
    <property type="entry name" value="P-type_ATPase_APLT_Neo1-like"/>
    <property type="match status" value="1"/>
</dbReference>
<evidence type="ECO:0000256" key="8">
    <source>
        <dbReference type="ARBA" id="ARBA00022840"/>
    </source>
</evidence>
<feature type="binding site" evidence="17">
    <location>
        <position position="653"/>
    </location>
    <ligand>
        <name>ATP</name>
        <dbReference type="ChEBI" id="CHEBI:30616"/>
    </ligand>
</feature>
<feature type="binding site" evidence="17">
    <location>
        <position position="476"/>
    </location>
    <ligand>
        <name>ATP</name>
        <dbReference type="ChEBI" id="CHEBI:30616"/>
    </ligand>
</feature>
<evidence type="ECO:0000256" key="12">
    <source>
        <dbReference type="ARBA" id="ARBA00023034"/>
    </source>
</evidence>
<dbReference type="InterPro" id="IPR036412">
    <property type="entry name" value="HAD-like_sf"/>
</dbReference>
<dbReference type="InterPro" id="IPR023299">
    <property type="entry name" value="ATPase_P-typ_cyto_dom_N"/>
</dbReference>
<dbReference type="GO" id="GO:0045332">
    <property type="term" value="P:phospholipid translocation"/>
    <property type="evidence" value="ECO:0007669"/>
    <property type="project" value="TreeGrafter"/>
</dbReference>
<dbReference type="GO" id="GO:0005768">
    <property type="term" value="C:endosome"/>
    <property type="evidence" value="ECO:0007669"/>
    <property type="project" value="TreeGrafter"/>
</dbReference>
<dbReference type="InterPro" id="IPR044492">
    <property type="entry name" value="P_typ_ATPase_HD_dom"/>
</dbReference>
<evidence type="ECO:0000256" key="4">
    <source>
        <dbReference type="ARBA" id="ARBA00022448"/>
    </source>
</evidence>
<feature type="transmembrane region" description="Helical" evidence="19">
    <location>
        <begin position="70"/>
        <end position="89"/>
    </location>
</feature>
<proteinExistence type="inferred from homology"/>
<dbReference type="GO" id="GO:0140326">
    <property type="term" value="F:ATPase-coupled intramembrane lipid transporter activity"/>
    <property type="evidence" value="ECO:0007669"/>
    <property type="project" value="UniProtKB-EC"/>
</dbReference>
<evidence type="ECO:0000256" key="1">
    <source>
        <dbReference type="ARBA" id="ARBA00001946"/>
    </source>
</evidence>
<feature type="binding site" evidence="17">
    <location>
        <position position="763"/>
    </location>
    <ligand>
        <name>ATP</name>
        <dbReference type="ChEBI" id="CHEBI:30616"/>
    </ligand>
</feature>
<dbReference type="SUPFAM" id="SSF56784">
    <property type="entry name" value="HAD-like"/>
    <property type="match status" value="1"/>
</dbReference>
<dbReference type="PANTHER" id="PTHR24092">
    <property type="entry name" value="PROBABLE PHOSPHOLIPID-TRANSPORTING ATPASE"/>
    <property type="match status" value="1"/>
</dbReference>
<evidence type="ECO:0000256" key="10">
    <source>
        <dbReference type="ARBA" id="ARBA00022967"/>
    </source>
</evidence>
<dbReference type="GO" id="GO:0006890">
    <property type="term" value="P:retrograde vesicle-mediated transport, Golgi to endoplasmic reticulum"/>
    <property type="evidence" value="ECO:0007669"/>
    <property type="project" value="TreeGrafter"/>
</dbReference>
<feature type="region of interest" description="Disordered" evidence="20">
    <location>
        <begin position="446"/>
        <end position="470"/>
    </location>
</feature>
<dbReference type="GO" id="GO:0000287">
    <property type="term" value="F:magnesium ion binding"/>
    <property type="evidence" value="ECO:0007669"/>
    <property type="project" value="UniProtKB-UniRule"/>
</dbReference>
<dbReference type="NCBIfam" id="TIGR01494">
    <property type="entry name" value="ATPase_P-type"/>
    <property type="match status" value="2"/>
</dbReference>
<evidence type="ECO:0000259" key="21">
    <source>
        <dbReference type="Pfam" id="PF16212"/>
    </source>
</evidence>